<evidence type="ECO:0000256" key="1">
    <source>
        <dbReference type="SAM" id="MobiDB-lite"/>
    </source>
</evidence>
<proteinExistence type="predicted"/>
<dbReference type="EMBL" id="BMAV01010395">
    <property type="protein sequence ID" value="GFY55451.1"/>
    <property type="molecule type" value="Genomic_DNA"/>
</dbReference>
<gene>
    <name evidence="2" type="ORF">TNIN_351991</name>
</gene>
<dbReference type="AlphaFoldDB" id="A0A8X6XPU2"/>
<sequence length="90" mass="9785">MASRALLKQSNNSSSERDISKLDLNDNAEACIPSKHFTNYLPQVIEKSALDGEVEASRDPPQHLNVPPSGFERNVIFSDSQATILAAANC</sequence>
<protein>
    <submittedName>
        <fullName evidence="2">Uncharacterized protein</fullName>
    </submittedName>
</protein>
<name>A0A8X6XPU2_9ARAC</name>
<evidence type="ECO:0000313" key="2">
    <source>
        <dbReference type="EMBL" id="GFY55451.1"/>
    </source>
</evidence>
<evidence type="ECO:0000313" key="3">
    <source>
        <dbReference type="Proteomes" id="UP000886998"/>
    </source>
</evidence>
<keyword evidence="3" id="KW-1185">Reference proteome</keyword>
<reference evidence="2" key="1">
    <citation type="submission" date="2020-08" db="EMBL/GenBank/DDBJ databases">
        <title>Multicomponent nature underlies the extraordinary mechanical properties of spider dragline silk.</title>
        <authorList>
            <person name="Kono N."/>
            <person name="Nakamura H."/>
            <person name="Mori M."/>
            <person name="Yoshida Y."/>
            <person name="Ohtoshi R."/>
            <person name="Malay A.D."/>
            <person name="Moran D.A.P."/>
            <person name="Tomita M."/>
            <person name="Numata K."/>
            <person name="Arakawa K."/>
        </authorList>
    </citation>
    <scope>NUCLEOTIDE SEQUENCE</scope>
</reference>
<organism evidence="2 3">
    <name type="scientific">Trichonephila inaurata madagascariensis</name>
    <dbReference type="NCBI Taxonomy" id="2747483"/>
    <lineage>
        <taxon>Eukaryota</taxon>
        <taxon>Metazoa</taxon>
        <taxon>Ecdysozoa</taxon>
        <taxon>Arthropoda</taxon>
        <taxon>Chelicerata</taxon>
        <taxon>Arachnida</taxon>
        <taxon>Araneae</taxon>
        <taxon>Araneomorphae</taxon>
        <taxon>Entelegynae</taxon>
        <taxon>Araneoidea</taxon>
        <taxon>Nephilidae</taxon>
        <taxon>Trichonephila</taxon>
        <taxon>Trichonephila inaurata</taxon>
    </lineage>
</organism>
<dbReference type="Proteomes" id="UP000886998">
    <property type="component" value="Unassembled WGS sequence"/>
</dbReference>
<comment type="caution">
    <text evidence="2">The sequence shown here is derived from an EMBL/GenBank/DDBJ whole genome shotgun (WGS) entry which is preliminary data.</text>
</comment>
<feature type="region of interest" description="Disordered" evidence="1">
    <location>
        <begin position="1"/>
        <end position="20"/>
    </location>
</feature>
<accession>A0A8X6XPU2</accession>